<dbReference type="HAMAP" id="MF_01368">
    <property type="entry name" value="Ribosomal_bL17"/>
    <property type="match status" value="1"/>
</dbReference>
<dbReference type="STRING" id="52.CMC5_007650"/>
<gene>
    <name evidence="4 7" type="primary">rplQ</name>
    <name evidence="7" type="ORF">CMC5_007650</name>
</gene>
<keyword evidence="8" id="KW-1185">Reference proteome</keyword>
<dbReference type="RefSeq" id="WP_082362217.1">
    <property type="nucleotide sequence ID" value="NZ_CP012159.1"/>
</dbReference>
<dbReference type="InterPro" id="IPR000456">
    <property type="entry name" value="Ribosomal_bL17"/>
</dbReference>
<dbReference type="AlphaFoldDB" id="A0A0K1E707"/>
<dbReference type="GO" id="GO:0003735">
    <property type="term" value="F:structural constituent of ribosome"/>
    <property type="evidence" value="ECO:0007669"/>
    <property type="project" value="InterPro"/>
</dbReference>
<dbReference type="Pfam" id="PF01196">
    <property type="entry name" value="Ribosomal_L17"/>
    <property type="match status" value="1"/>
</dbReference>
<dbReference type="PANTHER" id="PTHR14413:SF16">
    <property type="entry name" value="LARGE RIBOSOMAL SUBUNIT PROTEIN BL17M"/>
    <property type="match status" value="1"/>
</dbReference>
<evidence type="ECO:0000256" key="1">
    <source>
        <dbReference type="ARBA" id="ARBA00008777"/>
    </source>
</evidence>
<feature type="region of interest" description="Disordered" evidence="6">
    <location>
        <begin position="151"/>
        <end position="172"/>
    </location>
</feature>
<dbReference type="Gene3D" id="3.90.1030.10">
    <property type="entry name" value="Ribosomal protein L17"/>
    <property type="match status" value="1"/>
</dbReference>
<dbReference type="InterPro" id="IPR036373">
    <property type="entry name" value="Ribosomal_bL17_sf"/>
</dbReference>
<dbReference type="OrthoDB" id="9809073at2"/>
<evidence type="ECO:0000313" key="7">
    <source>
        <dbReference type="EMBL" id="AKT36645.1"/>
    </source>
</evidence>
<dbReference type="EMBL" id="CP012159">
    <property type="protein sequence ID" value="AKT36645.1"/>
    <property type="molecule type" value="Genomic_DNA"/>
</dbReference>
<reference evidence="7 8" key="1">
    <citation type="submission" date="2015-07" db="EMBL/GenBank/DDBJ databases">
        <title>Genome analysis of myxobacterium Chondromyces crocatus Cm c5 reveals a high potential for natural compound synthesis and the genetic basis for the loss of fruiting body formation.</title>
        <authorList>
            <person name="Zaburannyi N."/>
            <person name="Bunk B."/>
            <person name="Maier J."/>
            <person name="Overmann J."/>
            <person name="Mueller R."/>
        </authorList>
    </citation>
    <scope>NUCLEOTIDE SEQUENCE [LARGE SCALE GENOMIC DNA]</scope>
    <source>
        <strain evidence="7 8">Cm c5</strain>
    </source>
</reference>
<keyword evidence="2 4" id="KW-0689">Ribosomal protein</keyword>
<dbReference type="GO" id="GO:0006412">
    <property type="term" value="P:translation"/>
    <property type="evidence" value="ECO:0007669"/>
    <property type="project" value="UniProtKB-UniRule"/>
</dbReference>
<evidence type="ECO:0000256" key="4">
    <source>
        <dbReference type="HAMAP-Rule" id="MF_01368"/>
    </source>
</evidence>
<dbReference type="Proteomes" id="UP000067626">
    <property type="component" value="Chromosome"/>
</dbReference>
<evidence type="ECO:0000256" key="3">
    <source>
        <dbReference type="ARBA" id="ARBA00023274"/>
    </source>
</evidence>
<organism evidence="7 8">
    <name type="scientific">Chondromyces crocatus</name>
    <dbReference type="NCBI Taxonomy" id="52"/>
    <lineage>
        <taxon>Bacteria</taxon>
        <taxon>Pseudomonadati</taxon>
        <taxon>Myxococcota</taxon>
        <taxon>Polyangia</taxon>
        <taxon>Polyangiales</taxon>
        <taxon>Polyangiaceae</taxon>
        <taxon>Chondromyces</taxon>
    </lineage>
</organism>
<dbReference type="PATRIC" id="fig|52.7.peg.825"/>
<evidence type="ECO:0000313" key="8">
    <source>
        <dbReference type="Proteomes" id="UP000067626"/>
    </source>
</evidence>
<comment type="subunit">
    <text evidence="4">Part of the 50S ribosomal subunit. Contacts protein L32.</text>
</comment>
<sequence length="172" mass="18659">MRHRKSGRQFGRDTSSRRAMLRNLAANLVTHERIETTEAKAKELRRVAERLITKAVRLGTVAHTPAPSLSPADRARRLHVERLLGSYLPRWGVAADGTKVDIIAKVLVNLSRRFEGRPGGYTRIIKLGPRRGDNAPMTLIEFIDAAALPEGGPSVAESVASPEPASPVGTAG</sequence>
<dbReference type="NCBIfam" id="TIGR00059">
    <property type="entry name" value="L17"/>
    <property type="match status" value="1"/>
</dbReference>
<protein>
    <recommendedName>
        <fullName evidence="4">Large ribosomal subunit protein bL17</fullName>
    </recommendedName>
</protein>
<accession>A0A0K1E707</accession>
<dbReference type="SUPFAM" id="SSF64263">
    <property type="entry name" value="Prokaryotic ribosomal protein L17"/>
    <property type="match status" value="1"/>
</dbReference>
<evidence type="ECO:0000256" key="5">
    <source>
        <dbReference type="RuleBase" id="RU000660"/>
    </source>
</evidence>
<dbReference type="PANTHER" id="PTHR14413">
    <property type="entry name" value="RIBOSOMAL PROTEIN L17"/>
    <property type="match status" value="1"/>
</dbReference>
<dbReference type="KEGG" id="ccro:CMC5_007650"/>
<evidence type="ECO:0000256" key="6">
    <source>
        <dbReference type="SAM" id="MobiDB-lite"/>
    </source>
</evidence>
<name>A0A0K1E707_CHOCO</name>
<keyword evidence="3 4" id="KW-0687">Ribonucleoprotein</keyword>
<dbReference type="GO" id="GO:0022625">
    <property type="term" value="C:cytosolic large ribosomal subunit"/>
    <property type="evidence" value="ECO:0007669"/>
    <property type="project" value="TreeGrafter"/>
</dbReference>
<evidence type="ECO:0000256" key="2">
    <source>
        <dbReference type="ARBA" id="ARBA00022980"/>
    </source>
</evidence>
<comment type="similarity">
    <text evidence="1 4 5">Belongs to the bacterial ribosomal protein bL17 family.</text>
</comment>
<proteinExistence type="inferred from homology"/>